<proteinExistence type="predicted"/>
<evidence type="ECO:0000313" key="2">
    <source>
        <dbReference type="Proteomes" id="UP001055153"/>
    </source>
</evidence>
<protein>
    <submittedName>
        <fullName evidence="1">Uncharacterized protein</fullName>
    </submittedName>
</protein>
<reference evidence="1" key="1">
    <citation type="journal article" date="2021" name="Front. Microbiol.">
        <title>Comprehensive Comparative Genomics and Phenotyping of Methylobacterium Species.</title>
        <authorList>
            <person name="Alessa O."/>
            <person name="Ogura Y."/>
            <person name="Fujitani Y."/>
            <person name="Takami H."/>
            <person name="Hayashi T."/>
            <person name="Sahin N."/>
            <person name="Tani A."/>
        </authorList>
    </citation>
    <scope>NUCLEOTIDE SEQUENCE</scope>
    <source>
        <strain evidence="1">DSM 17168</strain>
    </source>
</reference>
<organism evidence="1 2">
    <name type="scientific">Methylobacterium isbiliense</name>
    <dbReference type="NCBI Taxonomy" id="315478"/>
    <lineage>
        <taxon>Bacteria</taxon>
        <taxon>Pseudomonadati</taxon>
        <taxon>Pseudomonadota</taxon>
        <taxon>Alphaproteobacteria</taxon>
        <taxon>Hyphomicrobiales</taxon>
        <taxon>Methylobacteriaceae</taxon>
        <taxon>Methylobacterium</taxon>
    </lineage>
</organism>
<keyword evidence="2" id="KW-1185">Reference proteome</keyword>
<evidence type="ECO:0000313" key="1">
    <source>
        <dbReference type="EMBL" id="GJE00601.1"/>
    </source>
</evidence>
<accession>A0ABQ4SDX5</accession>
<name>A0ABQ4SDX5_9HYPH</name>
<sequence length="116" mass="12930">MILAACEGRQWQYEIADHAEGYVVLMRDLATGDIDADFVTVFRTMPVALAFAQMSAAFDRFASAEEDDEEAEAADLEQRERAFIDLSNRLHDGGILGSAIEAWEVQRAGEPRRALH</sequence>
<dbReference type="Proteomes" id="UP001055153">
    <property type="component" value="Unassembled WGS sequence"/>
</dbReference>
<reference evidence="1" key="2">
    <citation type="submission" date="2021-08" db="EMBL/GenBank/DDBJ databases">
        <authorList>
            <person name="Tani A."/>
            <person name="Ola A."/>
            <person name="Ogura Y."/>
            <person name="Katsura K."/>
            <person name="Hayashi T."/>
        </authorList>
    </citation>
    <scope>NUCLEOTIDE SEQUENCE</scope>
    <source>
        <strain evidence="1">DSM 17168</strain>
    </source>
</reference>
<comment type="caution">
    <text evidence="1">The sequence shown here is derived from an EMBL/GenBank/DDBJ whole genome shotgun (WGS) entry which is preliminary data.</text>
</comment>
<gene>
    <name evidence="1" type="ORF">GMJLKIPL_2524</name>
</gene>
<dbReference type="RefSeq" id="WP_238235485.1">
    <property type="nucleotide sequence ID" value="NZ_BPQQ01000029.1"/>
</dbReference>
<dbReference type="EMBL" id="BPQQ01000029">
    <property type="protein sequence ID" value="GJE00601.1"/>
    <property type="molecule type" value="Genomic_DNA"/>
</dbReference>